<proteinExistence type="predicted"/>
<organism evidence="3 4">
    <name type="scientific">Chromobacterium paludis</name>
    <dbReference type="NCBI Taxonomy" id="2605945"/>
    <lineage>
        <taxon>Bacteria</taxon>
        <taxon>Pseudomonadati</taxon>
        <taxon>Pseudomonadota</taxon>
        <taxon>Betaproteobacteria</taxon>
        <taxon>Neisseriales</taxon>
        <taxon>Chromobacteriaceae</taxon>
        <taxon>Chromobacterium</taxon>
    </lineage>
</organism>
<sequence>MPKTYVDQKQVKHWYVDGRKVQKAYQGGRLVFQDELVVVLAASNYNFDTGSLHQQMVTAAGGSWPQGATFRVIVQPGVQLVSKDTSNACFWFGGAIVGNTVIVENYGQILGRGGKGGDCGNRPMPGENGSAAIWVDGGIKLFVSNQGLIAGGGGGGAGGLSIRNVGTRRYRCSGGGGAPFGPAGACDDASGGSANYEQAGNTHTSWVASGSGGAWGQSGSGGIYSTYNGRPGGKPQEEPEDPYQDESIPGGTAGPAIGLINGATCSYLNRGDLRGNAP</sequence>
<dbReference type="Pfam" id="PF05268">
    <property type="entry name" value="GP38"/>
    <property type="match status" value="1"/>
</dbReference>
<evidence type="ECO:0000259" key="2">
    <source>
        <dbReference type="Pfam" id="PF05268"/>
    </source>
</evidence>
<dbReference type="Proteomes" id="UP000322079">
    <property type="component" value="Chromosome"/>
</dbReference>
<accession>A0A5C1DK66</accession>
<dbReference type="InterPro" id="IPR007932">
    <property type="entry name" value="Receptor-recog_Gp38"/>
</dbReference>
<dbReference type="KEGG" id="chrm:FYK34_16480"/>
<gene>
    <name evidence="3" type="ORF">FYK34_16480</name>
</gene>
<dbReference type="RefSeq" id="WP_149298288.1">
    <property type="nucleotide sequence ID" value="NZ_CP043473.1"/>
</dbReference>
<feature type="region of interest" description="Disordered" evidence="1">
    <location>
        <begin position="222"/>
        <end position="255"/>
    </location>
</feature>
<dbReference type="EMBL" id="CP043473">
    <property type="protein sequence ID" value="QEL57042.1"/>
    <property type="molecule type" value="Genomic_DNA"/>
</dbReference>
<dbReference type="AlphaFoldDB" id="A0A5C1DK66"/>
<feature type="domain" description="Receptor-recognising protein Gp38" evidence="2">
    <location>
        <begin position="36"/>
        <end position="276"/>
    </location>
</feature>
<evidence type="ECO:0000313" key="3">
    <source>
        <dbReference type="EMBL" id="QEL57042.1"/>
    </source>
</evidence>
<evidence type="ECO:0000313" key="4">
    <source>
        <dbReference type="Proteomes" id="UP000322079"/>
    </source>
</evidence>
<reference evidence="3 4" key="1">
    <citation type="submission" date="2019-08" db="EMBL/GenBank/DDBJ databases">
        <title>Chromobacterium paludis, a novel bacterium isolated from a Maryland marsh pond.</title>
        <authorList>
            <person name="Blackburn M.B."/>
            <person name="Gundersen-Rindal D.E."/>
        </authorList>
    </citation>
    <scope>NUCLEOTIDE SEQUENCE [LARGE SCALE GENOMIC DNA]</scope>
    <source>
        <strain evidence="4">IIBBL 257-1</strain>
    </source>
</reference>
<evidence type="ECO:0000256" key="1">
    <source>
        <dbReference type="SAM" id="MobiDB-lite"/>
    </source>
</evidence>
<keyword evidence="4" id="KW-1185">Reference proteome</keyword>
<protein>
    <recommendedName>
        <fullName evidence="2">Receptor-recognising protein Gp38 domain-containing protein</fullName>
    </recommendedName>
</protein>
<name>A0A5C1DK66_9NEIS</name>